<feature type="compositionally biased region" description="Polar residues" evidence="1">
    <location>
        <begin position="56"/>
        <end position="66"/>
    </location>
</feature>
<organism evidence="2 3">
    <name type="scientific">Blyttiomyces helicus</name>
    <dbReference type="NCBI Taxonomy" id="388810"/>
    <lineage>
        <taxon>Eukaryota</taxon>
        <taxon>Fungi</taxon>
        <taxon>Fungi incertae sedis</taxon>
        <taxon>Chytridiomycota</taxon>
        <taxon>Chytridiomycota incertae sedis</taxon>
        <taxon>Chytridiomycetes</taxon>
        <taxon>Chytridiomycetes incertae sedis</taxon>
        <taxon>Blyttiomyces</taxon>
    </lineage>
</organism>
<sequence>MTRAYTFSAQQHASVAQQQERDYSVYSSYGKNIHYSSYVDIKNTNSNETRRENGKENSNQPIPLVDSSTAKENDICVTGGFRPSKFRVPHWSLRSRFALYSANLRLLKLSASGSIQSPISYAATLSINGGKFTSCPRMWTLLSVRKYIQDHCIGEIIAWLLPDLIKSINVVTTINSTQYDPQTLAQAQTITYEALDCFFKTVASQIEKHTLTTFRSILLWAWE</sequence>
<dbReference type="AlphaFoldDB" id="A0A4P9WME2"/>
<dbReference type="Proteomes" id="UP000269721">
    <property type="component" value="Unassembled WGS sequence"/>
</dbReference>
<feature type="region of interest" description="Disordered" evidence="1">
    <location>
        <begin position="42"/>
        <end position="66"/>
    </location>
</feature>
<proteinExistence type="predicted"/>
<reference evidence="3" key="1">
    <citation type="journal article" date="2018" name="Nat. Microbiol.">
        <title>Leveraging single-cell genomics to expand the fungal tree of life.</title>
        <authorList>
            <person name="Ahrendt S.R."/>
            <person name="Quandt C.A."/>
            <person name="Ciobanu D."/>
            <person name="Clum A."/>
            <person name="Salamov A."/>
            <person name="Andreopoulos B."/>
            <person name="Cheng J.F."/>
            <person name="Woyke T."/>
            <person name="Pelin A."/>
            <person name="Henrissat B."/>
            <person name="Reynolds N.K."/>
            <person name="Benny G.L."/>
            <person name="Smith M.E."/>
            <person name="James T.Y."/>
            <person name="Grigoriev I.V."/>
        </authorList>
    </citation>
    <scope>NUCLEOTIDE SEQUENCE [LARGE SCALE GENOMIC DNA]</scope>
</reference>
<evidence type="ECO:0000256" key="1">
    <source>
        <dbReference type="SAM" id="MobiDB-lite"/>
    </source>
</evidence>
<dbReference type="EMBL" id="KZ993959">
    <property type="protein sequence ID" value="RKO94241.1"/>
    <property type="molecule type" value="Genomic_DNA"/>
</dbReference>
<protein>
    <submittedName>
        <fullName evidence="2">Uncharacterized protein</fullName>
    </submittedName>
</protein>
<evidence type="ECO:0000313" key="2">
    <source>
        <dbReference type="EMBL" id="RKO94241.1"/>
    </source>
</evidence>
<gene>
    <name evidence="2" type="ORF">BDK51DRAFT_26347</name>
</gene>
<name>A0A4P9WME2_9FUNG</name>
<accession>A0A4P9WME2</accession>
<keyword evidence="3" id="KW-1185">Reference proteome</keyword>
<evidence type="ECO:0000313" key="3">
    <source>
        <dbReference type="Proteomes" id="UP000269721"/>
    </source>
</evidence>